<evidence type="ECO:0000313" key="2">
    <source>
        <dbReference type="EMBL" id="BAI65256.1"/>
    </source>
</evidence>
<gene>
    <name evidence="2" type="ordered locus">RMDY18_14240</name>
</gene>
<keyword evidence="3" id="KW-1185">Reference proteome</keyword>
<accession>D2NUD0</accession>
<organism evidence="2 3">
    <name type="scientific">Rothia mucilaginosa (strain DY-18)</name>
    <name type="common">Stomatococcus mucilaginosus</name>
    <dbReference type="NCBI Taxonomy" id="680646"/>
    <lineage>
        <taxon>Bacteria</taxon>
        <taxon>Bacillati</taxon>
        <taxon>Actinomycetota</taxon>
        <taxon>Actinomycetes</taxon>
        <taxon>Micrococcales</taxon>
        <taxon>Micrococcaceae</taxon>
        <taxon>Rothia</taxon>
    </lineage>
</organism>
<dbReference type="AlphaFoldDB" id="D2NUD0"/>
<keyword evidence="1" id="KW-0472">Membrane</keyword>
<evidence type="ECO:0000313" key="3">
    <source>
        <dbReference type="Proteomes" id="UP000001883"/>
    </source>
</evidence>
<dbReference type="KEGG" id="rmu:RMDY18_14240"/>
<evidence type="ECO:0000256" key="1">
    <source>
        <dbReference type="SAM" id="Phobius"/>
    </source>
</evidence>
<sequence>MFGLSLGGFWWGRGLCHIWVRHGCILWKPTGRRVVLREKSHTYWETMMTAQPPFDPGAYRSDAVPSDTQAIYIQEGGAEPRGILFHSPTKHPKILRLQEIMIVSALLCFIHGVISSFAPDNLSPLKGLPEVGVAGGIGLLVVSAVVYIWVYFTIQKGKRLGLTVGLIFAILGAFVAILSLIGNVIDAQRYGFVPLYAAWFIANVLWIRASFDPAVKQALK</sequence>
<protein>
    <submittedName>
        <fullName evidence="2">ATPase component of various ABC-type transport system</fullName>
    </submittedName>
</protein>
<keyword evidence="1" id="KW-1133">Transmembrane helix</keyword>
<feature type="transmembrane region" description="Helical" evidence="1">
    <location>
        <begin position="131"/>
        <end position="152"/>
    </location>
</feature>
<name>D2NUD0_ROTMD</name>
<proteinExistence type="predicted"/>
<dbReference type="EMBL" id="AP011540">
    <property type="protein sequence ID" value="BAI65256.1"/>
    <property type="molecule type" value="Genomic_DNA"/>
</dbReference>
<reference evidence="3" key="1">
    <citation type="submission" date="2009-07" db="EMBL/GenBank/DDBJ databases">
        <title>Complete genome sequence of Rothia mucilaginosa DJ.</title>
        <authorList>
            <person name="Yamane K."/>
            <person name="Nambu T."/>
            <person name="Mashimo C."/>
            <person name="Sugimori C."/>
            <person name="Yamanaka T."/>
            <person name="Leung K."/>
            <person name="Fukushima H."/>
        </authorList>
    </citation>
    <scope>NUCLEOTIDE SEQUENCE [LARGE SCALE GENOMIC DNA]</scope>
    <source>
        <strain evidence="3">DY-18</strain>
    </source>
</reference>
<dbReference type="HOGENOM" id="CLU_109366_0_0_11"/>
<reference evidence="2 3" key="3">
    <citation type="journal article" date="2010" name="Sequencing">
        <title>Complete Genome Sequence of Rothia mucilaginosa DY-18: A Clinical Isolate with Dense Meshwork-Like Structures from a Persistent Apical Periodontitis Lesion.</title>
        <authorList>
            <person name="Yamane K."/>
            <person name="Nambu T."/>
            <person name="Yamanaka T."/>
            <person name="Mashimo C."/>
            <person name="Sugimori C."/>
            <person name="Leung K.-P."/>
            <person name="Fukushima H."/>
        </authorList>
    </citation>
    <scope>NUCLEOTIDE SEQUENCE [LARGE SCALE GENOMIC DNA]</scope>
    <source>
        <strain evidence="2 3">DY-18</strain>
    </source>
</reference>
<feature type="transmembrane region" description="Helical" evidence="1">
    <location>
        <begin position="191"/>
        <end position="211"/>
    </location>
</feature>
<feature type="transmembrane region" description="Helical" evidence="1">
    <location>
        <begin position="164"/>
        <end position="185"/>
    </location>
</feature>
<dbReference type="Proteomes" id="UP000001883">
    <property type="component" value="Chromosome"/>
</dbReference>
<keyword evidence="1" id="KW-0812">Transmembrane</keyword>
<reference evidence="2 3" key="2">
    <citation type="journal article" date="2010" name="J Osaka Dent Univ">
        <title>Isolation and identification of Rothia mucilaginosa from persistent apical periodontitis lesions.</title>
        <authorList>
            <person name="Yamane K."/>
            <person name="Yoshida M."/>
            <person name="Fujihira T."/>
            <person name="Baba T."/>
            <person name="Tsuji N."/>
            <person name="Hayashi H."/>
            <person name="Sugimori C."/>
            <person name="Yamanaka T."/>
            <person name="Mashimo C."/>
            <person name="Nambu T."/>
            <person name="Kawai H."/>
            <person name="Fukushima H."/>
        </authorList>
    </citation>
    <scope>NUCLEOTIDE SEQUENCE [LARGE SCALE GENOMIC DNA]</scope>
    <source>
        <strain evidence="2 3">DY-18</strain>
    </source>
</reference>